<dbReference type="PANTHER" id="PTHR33048:SF47">
    <property type="entry name" value="INTEGRAL MEMBRANE PROTEIN-RELATED"/>
    <property type="match status" value="1"/>
</dbReference>
<dbReference type="GeneID" id="55998068"/>
<sequence length="381" mass="41717">MPTLTPAQLAAWDETLQPAIYGVCITFFVLGNISVPMRIWSQLRTHRKAMGEDYCLIAALISADVVTLSTLLAARNGFGQHIWRVEATAIAAGDKTLSNLQSIFTGIWLTSVFNGPCLISIKLGLLFYYRRLFYTSQKWLAICWWANLIYAVAWALGSTLFFILQCSPVPYYWERLNPTLHITGKCSSATHTVAIPLILSTVSDVAILILPIFVVAGLRLTAQTKLGLVALFGFGFIAVGCGIARLIVLEVDTETTTDPTYGTVAFEILNVVELHLAIICACIVPIFSIIRRLINGDSPKTTMSPGTQRLTKQGYGFYRTGEPARSQGSEYLHLSEFPETQSGTVTSATKNFSRSFSSAGNGDVPLNGVIQVKTELHFSSE</sequence>
<dbReference type="PANTHER" id="PTHR33048">
    <property type="entry name" value="PTH11-LIKE INTEGRAL MEMBRANE PROTEIN (AFU_ORTHOLOGUE AFUA_5G11245)"/>
    <property type="match status" value="1"/>
</dbReference>
<dbReference type="GO" id="GO:0016020">
    <property type="term" value="C:membrane"/>
    <property type="evidence" value="ECO:0007669"/>
    <property type="project" value="UniProtKB-SubCell"/>
</dbReference>
<feature type="domain" description="Rhodopsin" evidence="7">
    <location>
        <begin position="37"/>
        <end position="291"/>
    </location>
</feature>
<gene>
    <name evidence="8" type="ORF">TRUGW13939_10589</name>
</gene>
<evidence type="ECO:0000259" key="7">
    <source>
        <dbReference type="Pfam" id="PF20684"/>
    </source>
</evidence>
<keyword evidence="9" id="KW-1185">Reference proteome</keyword>
<dbReference type="InterPro" id="IPR049326">
    <property type="entry name" value="Rhodopsin_dom_fungi"/>
</dbReference>
<feature type="transmembrane region" description="Helical" evidence="6">
    <location>
        <begin position="228"/>
        <end position="248"/>
    </location>
</feature>
<dbReference type="InterPro" id="IPR052337">
    <property type="entry name" value="SAT4-like"/>
</dbReference>
<dbReference type="Proteomes" id="UP000509510">
    <property type="component" value="Chromosome VI"/>
</dbReference>
<comment type="similarity">
    <text evidence="5">Belongs to the SAT4 family.</text>
</comment>
<keyword evidence="3 6" id="KW-1133">Transmembrane helix</keyword>
<evidence type="ECO:0000256" key="3">
    <source>
        <dbReference type="ARBA" id="ARBA00022989"/>
    </source>
</evidence>
<accession>A0A7H8RAF8</accession>
<keyword evidence="2 6" id="KW-0812">Transmembrane</keyword>
<evidence type="ECO:0000256" key="6">
    <source>
        <dbReference type="SAM" id="Phobius"/>
    </source>
</evidence>
<evidence type="ECO:0000256" key="4">
    <source>
        <dbReference type="ARBA" id="ARBA00023136"/>
    </source>
</evidence>
<protein>
    <recommendedName>
        <fullName evidence="7">Rhodopsin domain-containing protein</fullName>
    </recommendedName>
</protein>
<dbReference type="KEGG" id="trg:TRUGW13939_10589"/>
<evidence type="ECO:0000256" key="2">
    <source>
        <dbReference type="ARBA" id="ARBA00022692"/>
    </source>
</evidence>
<dbReference type="RefSeq" id="XP_035349593.1">
    <property type="nucleotide sequence ID" value="XM_035493700.1"/>
</dbReference>
<reference evidence="9" key="1">
    <citation type="submission" date="2020-06" db="EMBL/GenBank/DDBJ databases">
        <title>A chromosome-scale genome assembly of Talaromyces rugulosus W13939.</title>
        <authorList>
            <person name="Wang B."/>
            <person name="Guo L."/>
            <person name="Ye K."/>
            <person name="Wang L."/>
        </authorList>
    </citation>
    <scope>NUCLEOTIDE SEQUENCE [LARGE SCALE GENOMIC DNA]</scope>
    <source>
        <strain evidence="9">W13939</strain>
    </source>
</reference>
<organism evidence="8 9">
    <name type="scientific">Talaromyces rugulosus</name>
    <name type="common">Penicillium rugulosum</name>
    <dbReference type="NCBI Taxonomy" id="121627"/>
    <lineage>
        <taxon>Eukaryota</taxon>
        <taxon>Fungi</taxon>
        <taxon>Dikarya</taxon>
        <taxon>Ascomycota</taxon>
        <taxon>Pezizomycotina</taxon>
        <taxon>Eurotiomycetes</taxon>
        <taxon>Eurotiomycetidae</taxon>
        <taxon>Eurotiales</taxon>
        <taxon>Trichocomaceae</taxon>
        <taxon>Talaromyces</taxon>
        <taxon>Talaromyces sect. Islandici</taxon>
    </lineage>
</organism>
<feature type="transmembrane region" description="Helical" evidence="6">
    <location>
        <begin position="141"/>
        <end position="164"/>
    </location>
</feature>
<evidence type="ECO:0000313" key="8">
    <source>
        <dbReference type="EMBL" id="QKX63419.1"/>
    </source>
</evidence>
<dbReference type="EMBL" id="CP055903">
    <property type="protein sequence ID" value="QKX63419.1"/>
    <property type="molecule type" value="Genomic_DNA"/>
</dbReference>
<feature type="transmembrane region" description="Helical" evidence="6">
    <location>
        <begin position="107"/>
        <end position="129"/>
    </location>
</feature>
<feature type="transmembrane region" description="Helical" evidence="6">
    <location>
        <begin position="268"/>
        <end position="290"/>
    </location>
</feature>
<evidence type="ECO:0000256" key="5">
    <source>
        <dbReference type="ARBA" id="ARBA00038359"/>
    </source>
</evidence>
<dbReference type="Pfam" id="PF20684">
    <property type="entry name" value="Fung_rhodopsin"/>
    <property type="match status" value="1"/>
</dbReference>
<dbReference type="OrthoDB" id="2496787at2759"/>
<name>A0A7H8RAF8_TALRU</name>
<keyword evidence="4 6" id="KW-0472">Membrane</keyword>
<feature type="transmembrane region" description="Helical" evidence="6">
    <location>
        <begin position="53"/>
        <end position="74"/>
    </location>
</feature>
<dbReference type="AlphaFoldDB" id="A0A7H8RAF8"/>
<feature type="transmembrane region" description="Helical" evidence="6">
    <location>
        <begin position="20"/>
        <end position="41"/>
    </location>
</feature>
<evidence type="ECO:0000256" key="1">
    <source>
        <dbReference type="ARBA" id="ARBA00004141"/>
    </source>
</evidence>
<proteinExistence type="inferred from homology"/>
<evidence type="ECO:0000313" key="9">
    <source>
        <dbReference type="Proteomes" id="UP000509510"/>
    </source>
</evidence>
<comment type="subcellular location">
    <subcellularLocation>
        <location evidence="1">Membrane</location>
        <topology evidence="1">Multi-pass membrane protein</topology>
    </subcellularLocation>
</comment>
<feature type="transmembrane region" description="Helical" evidence="6">
    <location>
        <begin position="193"/>
        <end position="216"/>
    </location>
</feature>